<evidence type="ECO:0000313" key="10">
    <source>
        <dbReference type="Proteomes" id="UP001150259"/>
    </source>
</evidence>
<evidence type="ECO:0000256" key="2">
    <source>
        <dbReference type="ARBA" id="ARBA00009142"/>
    </source>
</evidence>
<evidence type="ECO:0000256" key="7">
    <source>
        <dbReference type="ARBA" id="ARBA00023136"/>
    </source>
</evidence>
<keyword evidence="10" id="KW-1185">Reference proteome</keyword>
<comment type="similarity">
    <text evidence="2 8">Belongs to the 4-toluene sulfonate uptake permease (TSUP) (TC 2.A.102) family.</text>
</comment>
<gene>
    <name evidence="9" type="ORF">OO014_09195</name>
</gene>
<feature type="transmembrane region" description="Helical" evidence="8">
    <location>
        <begin position="124"/>
        <end position="149"/>
    </location>
</feature>
<feature type="transmembrane region" description="Helical" evidence="8">
    <location>
        <begin position="71"/>
        <end position="89"/>
    </location>
</feature>
<feature type="transmembrane region" description="Helical" evidence="8">
    <location>
        <begin position="216"/>
        <end position="237"/>
    </location>
</feature>
<dbReference type="EMBL" id="JAPFQL010000033">
    <property type="protein sequence ID" value="MDC5697431.1"/>
    <property type="molecule type" value="Genomic_DNA"/>
</dbReference>
<reference evidence="9 10" key="1">
    <citation type="submission" date="2022-11" db="EMBL/GenBank/DDBJ databases">
        <title>Anaerobic phenanthrene biodegradation by a DNRA strain PheN6.</title>
        <authorList>
            <person name="Zhang Z."/>
        </authorList>
    </citation>
    <scope>NUCLEOTIDE SEQUENCE [LARGE SCALE GENOMIC DNA]</scope>
    <source>
        <strain evidence="9 10">PheN6</strain>
    </source>
</reference>
<feature type="transmembrane region" description="Helical" evidence="8">
    <location>
        <begin position="185"/>
        <end position="204"/>
    </location>
</feature>
<dbReference type="RefSeq" id="WP_272462007.1">
    <property type="nucleotide sequence ID" value="NZ_JAPFQL010000033.1"/>
</dbReference>
<organism evidence="9 10">
    <name type="scientific">Intrasporangium calvum</name>
    <dbReference type="NCBI Taxonomy" id="53358"/>
    <lineage>
        <taxon>Bacteria</taxon>
        <taxon>Bacillati</taxon>
        <taxon>Actinomycetota</taxon>
        <taxon>Actinomycetes</taxon>
        <taxon>Micrococcales</taxon>
        <taxon>Intrasporangiaceae</taxon>
        <taxon>Intrasporangium</taxon>
    </lineage>
</organism>
<evidence type="ECO:0000256" key="8">
    <source>
        <dbReference type="RuleBase" id="RU363041"/>
    </source>
</evidence>
<name>A0ABT5GGS7_9MICO</name>
<keyword evidence="3" id="KW-0813">Transport</keyword>
<dbReference type="Proteomes" id="UP001150259">
    <property type="component" value="Unassembled WGS sequence"/>
</dbReference>
<evidence type="ECO:0000256" key="4">
    <source>
        <dbReference type="ARBA" id="ARBA00022475"/>
    </source>
</evidence>
<evidence type="ECO:0000256" key="3">
    <source>
        <dbReference type="ARBA" id="ARBA00022448"/>
    </source>
</evidence>
<dbReference type="PANTHER" id="PTHR30269">
    <property type="entry name" value="TRANSMEMBRANE PROTEIN YFCA"/>
    <property type="match status" value="1"/>
</dbReference>
<dbReference type="InterPro" id="IPR052017">
    <property type="entry name" value="TSUP"/>
</dbReference>
<dbReference type="InterPro" id="IPR002781">
    <property type="entry name" value="TM_pro_TauE-like"/>
</dbReference>
<accession>A0ABT5GGS7</accession>
<sequence length="238" mass="24587">MTTTHLVLGLAVALGAMVQGSIGFGTAVVAAPFVVVWAPEVMPVAILVTSLALPVIQLVHGPREVLWRPLSWALVGRALLTPVGVWLVAAFSPDLIATLVGILLLLTVWVSVSRIHVAATSTNALVAGGLAGISGTAASIGGPFLAVALQHETPVRVRSTLSWFFLVGSAMGLIGLVLGGQGRSLAVEVGLLWVPFALLGYLASQPVRRLLPAHRLRSAVLTFCVLAGVGVIVRALVV</sequence>
<dbReference type="PANTHER" id="PTHR30269:SF37">
    <property type="entry name" value="MEMBRANE TRANSPORTER PROTEIN"/>
    <property type="match status" value="1"/>
</dbReference>
<keyword evidence="6 8" id="KW-1133">Transmembrane helix</keyword>
<evidence type="ECO:0000256" key="5">
    <source>
        <dbReference type="ARBA" id="ARBA00022692"/>
    </source>
</evidence>
<evidence type="ECO:0000256" key="6">
    <source>
        <dbReference type="ARBA" id="ARBA00022989"/>
    </source>
</evidence>
<feature type="transmembrane region" description="Helical" evidence="8">
    <location>
        <begin position="161"/>
        <end position="178"/>
    </location>
</feature>
<feature type="transmembrane region" description="Helical" evidence="8">
    <location>
        <begin position="95"/>
        <end position="112"/>
    </location>
</feature>
<keyword evidence="4 8" id="KW-1003">Cell membrane</keyword>
<feature type="transmembrane region" description="Helical" evidence="8">
    <location>
        <begin position="40"/>
        <end position="59"/>
    </location>
</feature>
<keyword evidence="7 8" id="KW-0472">Membrane</keyword>
<dbReference type="Pfam" id="PF01925">
    <property type="entry name" value="TauE"/>
    <property type="match status" value="1"/>
</dbReference>
<keyword evidence="5 8" id="KW-0812">Transmembrane</keyword>
<protein>
    <recommendedName>
        <fullName evidence="8">Probable membrane transporter protein</fullName>
    </recommendedName>
</protein>
<evidence type="ECO:0000313" key="9">
    <source>
        <dbReference type="EMBL" id="MDC5697431.1"/>
    </source>
</evidence>
<evidence type="ECO:0000256" key="1">
    <source>
        <dbReference type="ARBA" id="ARBA00004651"/>
    </source>
</evidence>
<comment type="subcellular location">
    <subcellularLocation>
        <location evidence="1 8">Cell membrane</location>
        <topology evidence="1 8">Multi-pass membrane protein</topology>
    </subcellularLocation>
</comment>
<proteinExistence type="inferred from homology"/>
<comment type="caution">
    <text evidence="9">The sequence shown here is derived from an EMBL/GenBank/DDBJ whole genome shotgun (WGS) entry which is preliminary data.</text>
</comment>